<dbReference type="PANTHER" id="PTHR44757:SF2">
    <property type="entry name" value="BIOFILM ARCHITECTURE MAINTENANCE PROTEIN MBAA"/>
    <property type="match status" value="1"/>
</dbReference>
<feature type="transmembrane region" description="Helical" evidence="2">
    <location>
        <begin position="186"/>
        <end position="204"/>
    </location>
</feature>
<dbReference type="PANTHER" id="PTHR44757">
    <property type="entry name" value="DIGUANYLATE CYCLASE DGCP"/>
    <property type="match status" value="1"/>
</dbReference>
<dbReference type="Gene3D" id="3.30.450.20">
    <property type="entry name" value="PAS domain"/>
    <property type="match status" value="3"/>
</dbReference>
<name>A0ABV6G9C3_9GAMM</name>
<dbReference type="SUPFAM" id="SSF55073">
    <property type="entry name" value="Nucleotide cyclase"/>
    <property type="match status" value="1"/>
</dbReference>
<feature type="coiled-coil region" evidence="1">
    <location>
        <begin position="651"/>
        <end position="678"/>
    </location>
</feature>
<evidence type="ECO:0000313" key="6">
    <source>
        <dbReference type="EMBL" id="MFC0269577.1"/>
    </source>
</evidence>
<accession>A0ABV6G9C3</accession>
<feature type="transmembrane region" description="Helical" evidence="2">
    <location>
        <begin position="115"/>
        <end position="134"/>
    </location>
</feature>
<feature type="domain" description="PAS" evidence="3">
    <location>
        <begin position="413"/>
        <end position="454"/>
    </location>
</feature>
<dbReference type="Proteomes" id="UP001589814">
    <property type="component" value="Unassembled WGS sequence"/>
</dbReference>
<gene>
    <name evidence="6" type="ORF">ACFFHW_16540</name>
</gene>
<dbReference type="RefSeq" id="WP_019951213.1">
    <property type="nucleotide sequence ID" value="NZ_JBHLVX010000060.1"/>
</dbReference>
<dbReference type="Pfam" id="PF17159">
    <property type="entry name" value="MASE3"/>
    <property type="match status" value="1"/>
</dbReference>
<feature type="transmembrane region" description="Helical" evidence="2">
    <location>
        <begin position="216"/>
        <end position="237"/>
    </location>
</feature>
<dbReference type="CDD" id="cd01949">
    <property type="entry name" value="GGDEF"/>
    <property type="match status" value="1"/>
</dbReference>
<dbReference type="Pfam" id="PF00990">
    <property type="entry name" value="GGDEF"/>
    <property type="match status" value="1"/>
</dbReference>
<feature type="domain" description="PAC" evidence="4">
    <location>
        <begin position="359"/>
        <end position="412"/>
    </location>
</feature>
<dbReference type="Pfam" id="PF13426">
    <property type="entry name" value="PAS_9"/>
    <property type="match status" value="1"/>
</dbReference>
<keyword evidence="2" id="KW-0812">Transmembrane</keyword>
<dbReference type="NCBIfam" id="TIGR00229">
    <property type="entry name" value="sensory_box"/>
    <property type="match status" value="3"/>
</dbReference>
<dbReference type="PROSITE" id="PS50887">
    <property type="entry name" value="GGDEF"/>
    <property type="match status" value="1"/>
</dbReference>
<protein>
    <submittedName>
        <fullName evidence="6">MASE3 domain-containing protein</fullName>
    </submittedName>
</protein>
<feature type="transmembrane region" description="Helical" evidence="2">
    <location>
        <begin position="45"/>
        <end position="66"/>
    </location>
</feature>
<dbReference type="EMBL" id="JBHLVX010000060">
    <property type="protein sequence ID" value="MFC0269577.1"/>
    <property type="molecule type" value="Genomic_DNA"/>
</dbReference>
<reference evidence="6 7" key="1">
    <citation type="submission" date="2024-09" db="EMBL/GenBank/DDBJ databases">
        <authorList>
            <person name="Sun Q."/>
            <person name="Mori K."/>
        </authorList>
    </citation>
    <scope>NUCLEOTIDE SEQUENCE [LARGE SCALE GENOMIC DNA]</scope>
    <source>
        <strain evidence="6 7">CCM 7415</strain>
    </source>
</reference>
<dbReference type="SMART" id="SM00086">
    <property type="entry name" value="PAC"/>
    <property type="match status" value="3"/>
</dbReference>
<feature type="domain" description="PAS" evidence="3">
    <location>
        <begin position="282"/>
        <end position="355"/>
    </location>
</feature>
<dbReference type="NCBIfam" id="TIGR00254">
    <property type="entry name" value="GGDEF"/>
    <property type="match status" value="1"/>
</dbReference>
<dbReference type="InterPro" id="IPR001610">
    <property type="entry name" value="PAC"/>
</dbReference>
<dbReference type="PROSITE" id="PS50112">
    <property type="entry name" value="PAS"/>
    <property type="match status" value="2"/>
</dbReference>
<dbReference type="PROSITE" id="PS50113">
    <property type="entry name" value="PAC"/>
    <property type="match status" value="1"/>
</dbReference>
<evidence type="ECO:0000256" key="2">
    <source>
        <dbReference type="SAM" id="Phobius"/>
    </source>
</evidence>
<dbReference type="InterPro" id="IPR000700">
    <property type="entry name" value="PAS-assoc_C"/>
</dbReference>
<dbReference type="InterPro" id="IPR035965">
    <property type="entry name" value="PAS-like_dom_sf"/>
</dbReference>
<feature type="transmembrane region" description="Helical" evidence="2">
    <location>
        <begin position="78"/>
        <end position="95"/>
    </location>
</feature>
<dbReference type="InterPro" id="IPR052155">
    <property type="entry name" value="Biofilm_reg_signaling"/>
</dbReference>
<evidence type="ECO:0000259" key="4">
    <source>
        <dbReference type="PROSITE" id="PS50113"/>
    </source>
</evidence>
<evidence type="ECO:0000256" key="1">
    <source>
        <dbReference type="SAM" id="Coils"/>
    </source>
</evidence>
<dbReference type="Pfam" id="PF13188">
    <property type="entry name" value="PAS_8"/>
    <property type="match status" value="1"/>
</dbReference>
<dbReference type="SMART" id="SM00267">
    <property type="entry name" value="GGDEF"/>
    <property type="match status" value="1"/>
</dbReference>
<dbReference type="Pfam" id="PF08447">
    <property type="entry name" value="PAS_3"/>
    <property type="match status" value="1"/>
</dbReference>
<dbReference type="InterPro" id="IPR013655">
    <property type="entry name" value="PAS_fold_3"/>
</dbReference>
<organism evidence="6 7">
    <name type="scientific">Kushneria aurantia</name>
    <dbReference type="NCBI Taxonomy" id="504092"/>
    <lineage>
        <taxon>Bacteria</taxon>
        <taxon>Pseudomonadati</taxon>
        <taxon>Pseudomonadota</taxon>
        <taxon>Gammaproteobacteria</taxon>
        <taxon>Oceanospirillales</taxon>
        <taxon>Halomonadaceae</taxon>
        <taxon>Kushneria</taxon>
    </lineage>
</organism>
<keyword evidence="1" id="KW-0175">Coiled coil</keyword>
<comment type="caution">
    <text evidence="6">The sequence shown here is derived from an EMBL/GenBank/DDBJ whole genome shotgun (WGS) entry which is preliminary data.</text>
</comment>
<proteinExistence type="predicted"/>
<feature type="transmembrane region" description="Helical" evidence="2">
    <location>
        <begin position="12"/>
        <end position="33"/>
    </location>
</feature>
<dbReference type="SUPFAM" id="SSF55785">
    <property type="entry name" value="PYP-like sensor domain (PAS domain)"/>
    <property type="match status" value="3"/>
</dbReference>
<evidence type="ECO:0000259" key="5">
    <source>
        <dbReference type="PROSITE" id="PS50887"/>
    </source>
</evidence>
<feature type="transmembrane region" description="Helical" evidence="2">
    <location>
        <begin position="146"/>
        <end position="166"/>
    </location>
</feature>
<keyword evidence="2" id="KW-1133">Transmembrane helix</keyword>
<feature type="domain" description="GGDEF" evidence="5">
    <location>
        <begin position="823"/>
        <end position="958"/>
    </location>
</feature>
<dbReference type="InterPro" id="IPR000160">
    <property type="entry name" value="GGDEF_dom"/>
</dbReference>
<dbReference type="Gene3D" id="3.30.70.270">
    <property type="match status" value="1"/>
</dbReference>
<dbReference type="InterPro" id="IPR033425">
    <property type="entry name" value="MASE3"/>
</dbReference>
<sequence length="962" mass="109140">MATLKAALRHLLAGPIGAIFWVLLAVLVALTLLPRANLFDVFANYLAFHSIIELLCVMVALMAALAIFNSYRALSSQYLCAGCLLALSALFDSLHLLSMPGMPALLSPNTLSKAIYLWLAGRLCVIVALLLLALSRHNDAPCPRPLSVLALFALAGASVATVTVLFHAHLPAMYIDGAGLTPFKIASEWGLVALSVTAGMILLRSARMRQRVDRELLAVAAWTTGLAEICFTLYGAADDEFNVVGHVYKAISYALLFRALFLSHLRYPWQAMAESQQRLTYQEQRWNLALTGADTGVWDFDLSEDRIFSSAQFHDMLGYRHGEMPREAHLWRERLIHPDDSEQMLASFDRHARGETAHWRCEYRMLDAHGDWRWVLSNGQAMIFNDAGQPTRVVGTTIDIQTRREQDKRLEEVKQRLQRIFDAAPMGMLVIDGEGRVWQHNHIVKTLLGRAPQECERVDDWVPAEARESLLTQWQQWRDSPEIRRDKTWRRELRLLGNDETDIWTEWQITSLPEQNLYLLMIEDISVRRRATELLTENASLYRSTFESGNAIKLLLDPDSGRIVDANPAASHYYGHTPEAMKNLYVTDISTTPEKLRSLHTRRTLEARSDHFETRHRLADGSERDVEVFVAPVMIEGRELFYEMVHDISARKQAEMSLNALNRRLERYGDHLQRLHELSAELFSLDSVNDVVPLLEEALPTCFADARGEIALRLEDLPAPCTISWGGVMATAPNFEYRQRLVTATGALGLLRLQAEPEDDNDRLRLERMVDETARMITLTLINLRQRRQLTDHAYRDALTGLYNRRYLNETLPKLLAECRPDFPLALILLDLDHFKRLNDSYGHEIGDQVLVALARLLGERLRHTDIPCRYGGEEFIVVMPGASAEIARKRMESMLEHFGQWQLTLEDGRRIEQLSFSAGLSVATRAGYPMNELIEQADRALYGAKHAGRARVMDIDSLPPA</sequence>
<dbReference type="SMART" id="SM00091">
    <property type="entry name" value="PAS"/>
    <property type="match status" value="3"/>
</dbReference>
<dbReference type="CDD" id="cd00130">
    <property type="entry name" value="PAS"/>
    <property type="match status" value="3"/>
</dbReference>
<keyword evidence="2" id="KW-0472">Membrane</keyword>
<evidence type="ECO:0000313" key="7">
    <source>
        <dbReference type="Proteomes" id="UP001589814"/>
    </source>
</evidence>
<evidence type="ECO:0000259" key="3">
    <source>
        <dbReference type="PROSITE" id="PS50112"/>
    </source>
</evidence>
<dbReference type="InterPro" id="IPR029787">
    <property type="entry name" value="Nucleotide_cyclase"/>
</dbReference>
<dbReference type="InterPro" id="IPR000014">
    <property type="entry name" value="PAS"/>
</dbReference>
<dbReference type="InterPro" id="IPR043128">
    <property type="entry name" value="Rev_trsase/Diguanyl_cyclase"/>
</dbReference>
<keyword evidence="7" id="KW-1185">Reference proteome</keyword>